<protein>
    <submittedName>
        <fullName evidence="3">RNA polymerase-associated protein</fullName>
    </submittedName>
</protein>
<dbReference type="AlphaFoldDB" id="A0A1G6HRE6"/>
<sequence>MQLSDIQPYHGITLYSHNNDYQCHSTRLILAEKGIQYRLILVEDTEIDDLTQLNPYGSLPALVDPQTKLYHHLIINEYIDDRYRQNRLFSDAPAEKAQQKQLLWRIEQDWFKYADQLLRHPEQLSEQDQKKAQLELQDILINLSQLFQHSNYFMSDQFSILDCSLAPLLLRLPSIGISLSNKHSKALLLYCKRVFNRDSFKQSMTQVELSRYSDYLKRFNN</sequence>
<evidence type="ECO:0000313" key="3">
    <source>
        <dbReference type="EMBL" id="SDB96728.1"/>
    </source>
</evidence>
<dbReference type="PROSITE" id="PS50405">
    <property type="entry name" value="GST_CTER"/>
    <property type="match status" value="1"/>
</dbReference>
<dbReference type="Pfam" id="PF02798">
    <property type="entry name" value="GST_N"/>
    <property type="match status" value="1"/>
</dbReference>
<dbReference type="RefSeq" id="WP_092617179.1">
    <property type="nucleotide sequence ID" value="NZ_FMYK01000002.1"/>
</dbReference>
<dbReference type="SUPFAM" id="SSF52833">
    <property type="entry name" value="Thioredoxin-like"/>
    <property type="match status" value="1"/>
</dbReference>
<dbReference type="OrthoDB" id="9781431at2"/>
<dbReference type="Gene3D" id="1.20.1050.10">
    <property type="match status" value="1"/>
</dbReference>
<evidence type="ECO:0000313" key="4">
    <source>
        <dbReference type="Proteomes" id="UP000242317"/>
    </source>
</evidence>
<dbReference type="Gene3D" id="3.40.30.10">
    <property type="entry name" value="Glutaredoxin"/>
    <property type="match status" value="1"/>
</dbReference>
<organism evidence="3 4">
    <name type="scientific">Acinetobacter marinus</name>
    <dbReference type="NCBI Taxonomy" id="281375"/>
    <lineage>
        <taxon>Bacteria</taxon>
        <taxon>Pseudomonadati</taxon>
        <taxon>Pseudomonadota</taxon>
        <taxon>Gammaproteobacteria</taxon>
        <taxon>Moraxellales</taxon>
        <taxon>Moraxellaceae</taxon>
        <taxon>Acinetobacter</taxon>
    </lineage>
</organism>
<proteinExistence type="predicted"/>
<dbReference type="EMBL" id="FMYK01000002">
    <property type="protein sequence ID" value="SDB96728.1"/>
    <property type="molecule type" value="Genomic_DNA"/>
</dbReference>
<feature type="domain" description="GST N-terminal" evidence="1">
    <location>
        <begin position="10"/>
        <end position="87"/>
    </location>
</feature>
<dbReference type="SFLD" id="SFLDG00358">
    <property type="entry name" value="Main_(cytGST)"/>
    <property type="match status" value="1"/>
</dbReference>
<dbReference type="InterPro" id="IPR004045">
    <property type="entry name" value="Glutathione_S-Trfase_N"/>
</dbReference>
<dbReference type="PROSITE" id="PS50404">
    <property type="entry name" value="GST_NTER"/>
    <property type="match status" value="1"/>
</dbReference>
<dbReference type="InterPro" id="IPR050983">
    <property type="entry name" value="GST_Omega/HSP26"/>
</dbReference>
<evidence type="ECO:0000259" key="1">
    <source>
        <dbReference type="PROSITE" id="PS50404"/>
    </source>
</evidence>
<dbReference type="PANTHER" id="PTHR43968:SF6">
    <property type="entry name" value="GLUTATHIONE S-TRANSFERASE OMEGA"/>
    <property type="match status" value="1"/>
</dbReference>
<dbReference type="InterPro" id="IPR040079">
    <property type="entry name" value="Glutathione_S-Trfase"/>
</dbReference>
<dbReference type="InterPro" id="IPR010987">
    <property type="entry name" value="Glutathione-S-Trfase_C-like"/>
</dbReference>
<dbReference type="InterPro" id="IPR036282">
    <property type="entry name" value="Glutathione-S-Trfase_C_sf"/>
</dbReference>
<dbReference type="SUPFAM" id="SSF47616">
    <property type="entry name" value="GST C-terminal domain-like"/>
    <property type="match status" value="1"/>
</dbReference>
<dbReference type="Proteomes" id="UP000242317">
    <property type="component" value="Unassembled WGS sequence"/>
</dbReference>
<accession>A0A1G6HRE6</accession>
<gene>
    <name evidence="3" type="ORF">SAMN05421749_102454</name>
</gene>
<dbReference type="InterPro" id="IPR036249">
    <property type="entry name" value="Thioredoxin-like_sf"/>
</dbReference>
<dbReference type="GO" id="GO:0005737">
    <property type="term" value="C:cytoplasm"/>
    <property type="evidence" value="ECO:0007669"/>
    <property type="project" value="TreeGrafter"/>
</dbReference>
<feature type="domain" description="GST C-terminal" evidence="2">
    <location>
        <begin position="92"/>
        <end position="215"/>
    </location>
</feature>
<dbReference type="PANTHER" id="PTHR43968">
    <property type="match status" value="1"/>
</dbReference>
<dbReference type="SFLD" id="SFLDS00019">
    <property type="entry name" value="Glutathione_Transferase_(cytos"/>
    <property type="match status" value="1"/>
</dbReference>
<keyword evidence="4" id="KW-1185">Reference proteome</keyword>
<name>A0A1G6HRE6_9GAMM</name>
<reference evidence="4" key="1">
    <citation type="submission" date="2016-09" db="EMBL/GenBank/DDBJ databases">
        <authorList>
            <person name="Varghese N."/>
            <person name="Submissions S."/>
        </authorList>
    </citation>
    <scope>NUCLEOTIDE SEQUENCE [LARGE SCALE GENOMIC DNA]</scope>
    <source>
        <strain evidence="4">ANC 3699</strain>
    </source>
</reference>
<evidence type="ECO:0000259" key="2">
    <source>
        <dbReference type="PROSITE" id="PS50405"/>
    </source>
</evidence>